<dbReference type="Pfam" id="PF00787">
    <property type="entry name" value="PX"/>
    <property type="match status" value="1"/>
</dbReference>
<dbReference type="SMART" id="SM00312">
    <property type="entry name" value="PX"/>
    <property type="match status" value="1"/>
</dbReference>
<dbReference type="PANTHER" id="PTHR10555">
    <property type="entry name" value="SORTING NEXIN"/>
    <property type="match status" value="1"/>
</dbReference>
<evidence type="ECO:0000256" key="1">
    <source>
        <dbReference type="ARBA" id="ARBA00004287"/>
    </source>
</evidence>
<dbReference type="GO" id="GO:0030904">
    <property type="term" value="C:retromer complex"/>
    <property type="evidence" value="ECO:0007669"/>
    <property type="project" value="UniProtKB-ARBA"/>
</dbReference>
<evidence type="ECO:0000256" key="8">
    <source>
        <dbReference type="ARBA" id="ARBA00022927"/>
    </source>
</evidence>
<evidence type="ECO:0000313" key="14">
    <source>
        <dbReference type="Proteomes" id="UP000029867"/>
    </source>
</evidence>
<dbReference type="GO" id="GO:0042147">
    <property type="term" value="P:retrograde transport, endosome to Golgi"/>
    <property type="evidence" value="ECO:0007669"/>
    <property type="project" value="UniProtKB-ARBA"/>
</dbReference>
<organism evidence="13 14">
    <name type="scientific">Pichia kudriavzevii</name>
    <name type="common">Yeast</name>
    <name type="synonym">Issatchenkia orientalis</name>
    <dbReference type="NCBI Taxonomy" id="4909"/>
    <lineage>
        <taxon>Eukaryota</taxon>
        <taxon>Fungi</taxon>
        <taxon>Dikarya</taxon>
        <taxon>Ascomycota</taxon>
        <taxon>Saccharomycotina</taxon>
        <taxon>Pichiomycetes</taxon>
        <taxon>Pichiales</taxon>
        <taxon>Pichiaceae</taxon>
        <taxon>Pichia</taxon>
    </lineage>
</organism>
<accession>A0A099NYV8</accession>
<evidence type="ECO:0000256" key="7">
    <source>
        <dbReference type="ARBA" id="ARBA00022553"/>
    </source>
</evidence>
<dbReference type="GO" id="GO:0005794">
    <property type="term" value="C:Golgi apparatus"/>
    <property type="evidence" value="ECO:0007669"/>
    <property type="project" value="UniProtKB-SubCell"/>
</dbReference>
<dbReference type="FunFam" id="1.20.1270.60:FF:000022">
    <property type="entry name" value="Sorting nexin 3 protein"/>
    <property type="match status" value="1"/>
</dbReference>
<feature type="domain" description="PX" evidence="12">
    <location>
        <begin position="351"/>
        <end position="467"/>
    </location>
</feature>
<dbReference type="Pfam" id="PF09325">
    <property type="entry name" value="Vps5"/>
    <property type="match status" value="1"/>
</dbReference>
<dbReference type="GO" id="GO:0045053">
    <property type="term" value="P:protein retention in Golgi apparatus"/>
    <property type="evidence" value="ECO:0007669"/>
    <property type="project" value="TreeGrafter"/>
</dbReference>
<evidence type="ECO:0000256" key="9">
    <source>
        <dbReference type="ARBA" id="ARBA00023034"/>
    </source>
</evidence>
<evidence type="ECO:0000256" key="2">
    <source>
        <dbReference type="ARBA" id="ARBA00004496"/>
    </source>
</evidence>
<name>A0A099NYV8_PICKU</name>
<evidence type="ECO:0000256" key="11">
    <source>
        <dbReference type="SAM" id="MobiDB-lite"/>
    </source>
</evidence>
<evidence type="ECO:0000259" key="12">
    <source>
        <dbReference type="PROSITE" id="PS50195"/>
    </source>
</evidence>
<dbReference type="Gene3D" id="3.30.1520.10">
    <property type="entry name" value="Phox-like domain"/>
    <property type="match status" value="1"/>
</dbReference>
<dbReference type="InterPro" id="IPR037868">
    <property type="entry name" value="PX_Vps5"/>
</dbReference>
<gene>
    <name evidence="13" type="ORF">JL09_g3040</name>
</gene>
<dbReference type="AlphaFoldDB" id="A0A099NYV8"/>
<sequence length="749" mass="85216">MDSDLGGNNVWDDNPSSPKGNILSKSIFNIQADNGGIRDEQKASSPWEDDIDKAFNEEPKRDSYHLGTGSSAVTYNSGDDDVNDFQIQNELAHTMKSIMLSNDGVNGNNEQDGMRNILGHVHYGNERQDKSDNENPFIGESNSTDQLDITILKEKKNELFNSLTKDVDSHPFLRDSIENEQDNSKVESFFEDLPKENGDGKDDSALNNLLTLSSGVDAKDEATNSKTKSTKYQGVVSPNRKINILRPRRVTKTILKSDSGVVKNESTDMDPLSVPLLNVQSDKSTKGDVPLDSPTSRKQKLINESEALLFNIKKDKDMLGQNTLSKASSSSSSIISNGIAPAIEDTNPSGETFEITVGDPIKVGELTNAHVVYTITTRTSCELFNMEETVVTRRYSDFLWLYHQLLNNHPGYIIPPPPEKQVYGRFDDKFIENRRQALENMLIKVARRKIFQRDVDFVLFLQSENFAEQSKEHEAVVHHDNDISNDSLNTMAQMLNVVPSLGINEAATSSGFFSTLIGLNIPKYVEEDPIILERQAYVESLDTQLRHLTSSLDMILEKRDDLTASLNEVTAVIQHMCDLEVNSEITEILSNFEELETKIKELLDRANLSQVLTFGSTIDEYVRLLGSVRNCFENRLKICNSIATLKQHQEKKEHSLAKFRAKNQSQPDKIKKMEEDMDNFNKILERQVHFKEKFDETFKSELKTFEFRKVKDFKDMIEIYWESLIENQKLLIELWESFYEKCKFDTFEK</sequence>
<evidence type="ECO:0000313" key="13">
    <source>
        <dbReference type="EMBL" id="KGK37805.1"/>
    </source>
</evidence>
<evidence type="ECO:0000256" key="4">
    <source>
        <dbReference type="ARBA" id="ARBA00010883"/>
    </source>
</evidence>
<dbReference type="InterPro" id="IPR015404">
    <property type="entry name" value="Vps5_C"/>
</dbReference>
<dbReference type="eggNOG" id="KOG2273">
    <property type="taxonomic scope" value="Eukaryota"/>
</dbReference>
<comment type="similarity">
    <text evidence="4">Belongs to the sorting nexin family.</text>
</comment>
<dbReference type="InterPro" id="IPR001683">
    <property type="entry name" value="PX_dom"/>
</dbReference>
<keyword evidence="10" id="KW-0472">Membrane</keyword>
<dbReference type="SUPFAM" id="SSF64268">
    <property type="entry name" value="PX domain"/>
    <property type="match status" value="1"/>
</dbReference>
<keyword evidence="5" id="KW-0813">Transport</keyword>
<dbReference type="CDD" id="cd06861">
    <property type="entry name" value="PX_Vps5p"/>
    <property type="match status" value="1"/>
</dbReference>
<keyword evidence="9" id="KW-0333">Golgi apparatus</keyword>
<reference evidence="14" key="1">
    <citation type="journal article" date="2014" name="Microb. Cell Fact.">
        <title>Exploiting Issatchenkia orientalis SD108 for succinic acid production.</title>
        <authorList>
            <person name="Xiao H."/>
            <person name="Shao Z."/>
            <person name="Jiang Y."/>
            <person name="Dole S."/>
            <person name="Zhao H."/>
        </authorList>
    </citation>
    <scope>NUCLEOTIDE SEQUENCE [LARGE SCALE GENOMIC DNA]</scope>
    <source>
        <strain evidence="14">SD108</strain>
    </source>
</reference>
<dbReference type="PANTHER" id="PTHR10555:SF170">
    <property type="entry name" value="FI18122P1"/>
    <property type="match status" value="1"/>
</dbReference>
<dbReference type="GO" id="GO:0035091">
    <property type="term" value="F:phosphatidylinositol binding"/>
    <property type="evidence" value="ECO:0007669"/>
    <property type="project" value="InterPro"/>
</dbReference>
<dbReference type="HOGENOM" id="CLU_021752_0_0_1"/>
<dbReference type="InterPro" id="IPR027267">
    <property type="entry name" value="AH/BAR_dom_sf"/>
</dbReference>
<keyword evidence="6" id="KW-0963">Cytoplasm</keyword>
<comment type="caution">
    <text evidence="13">The sequence shown here is derived from an EMBL/GenBank/DDBJ whole genome shotgun (WGS) entry which is preliminary data.</text>
</comment>
<evidence type="ECO:0000256" key="6">
    <source>
        <dbReference type="ARBA" id="ARBA00022490"/>
    </source>
</evidence>
<dbReference type="GO" id="GO:0005768">
    <property type="term" value="C:endosome"/>
    <property type="evidence" value="ECO:0007669"/>
    <property type="project" value="UniProtKB-ARBA"/>
</dbReference>
<dbReference type="Proteomes" id="UP000029867">
    <property type="component" value="Unassembled WGS sequence"/>
</dbReference>
<dbReference type="InterPro" id="IPR036871">
    <property type="entry name" value="PX_dom_sf"/>
</dbReference>
<protein>
    <recommendedName>
        <fullName evidence="12">PX domain-containing protein</fullName>
    </recommendedName>
</protein>
<feature type="region of interest" description="Disordered" evidence="11">
    <location>
        <begin position="1"/>
        <end position="22"/>
    </location>
</feature>
<evidence type="ECO:0000256" key="3">
    <source>
        <dbReference type="ARBA" id="ARBA00004555"/>
    </source>
</evidence>
<dbReference type="EMBL" id="JQFK01000029">
    <property type="protein sequence ID" value="KGK37805.1"/>
    <property type="molecule type" value="Genomic_DNA"/>
</dbReference>
<evidence type="ECO:0000256" key="5">
    <source>
        <dbReference type="ARBA" id="ARBA00022448"/>
    </source>
</evidence>
<evidence type="ECO:0000256" key="10">
    <source>
        <dbReference type="ARBA" id="ARBA00023136"/>
    </source>
</evidence>
<keyword evidence="7" id="KW-0597">Phosphoprotein</keyword>
<comment type="subcellular location">
    <subcellularLocation>
        <location evidence="2">Cytoplasm</location>
    </subcellularLocation>
    <subcellularLocation>
        <location evidence="3">Golgi apparatus</location>
    </subcellularLocation>
    <subcellularLocation>
        <location evidence="1">Membrane</location>
        <topology evidence="1">Peripheral membrane protein</topology>
        <orientation evidence="1">Cytoplasmic side</orientation>
    </subcellularLocation>
</comment>
<proteinExistence type="inferred from homology"/>
<dbReference type="PROSITE" id="PS50195">
    <property type="entry name" value="PX"/>
    <property type="match status" value="1"/>
</dbReference>
<dbReference type="GO" id="GO:0015031">
    <property type="term" value="P:protein transport"/>
    <property type="evidence" value="ECO:0007669"/>
    <property type="project" value="UniProtKB-KW"/>
</dbReference>
<dbReference type="GO" id="GO:0005829">
    <property type="term" value="C:cytosol"/>
    <property type="evidence" value="ECO:0007669"/>
    <property type="project" value="GOC"/>
</dbReference>
<dbReference type="VEuPathDB" id="FungiDB:C5L36_0A05850"/>
<keyword evidence="8" id="KW-0653">Protein transport</keyword>
<dbReference type="Gene3D" id="1.20.1270.60">
    <property type="entry name" value="Arfaptin homology (AH) domain/BAR domain"/>
    <property type="match status" value="1"/>
</dbReference>